<dbReference type="EMBL" id="JAAIKB010000001">
    <property type="protein sequence ID" value="NGM19329.1"/>
    <property type="molecule type" value="Genomic_DNA"/>
</dbReference>
<evidence type="ECO:0000313" key="3">
    <source>
        <dbReference type="EMBL" id="NGM19329.1"/>
    </source>
</evidence>
<accession>A0A6M1LH66</accession>
<dbReference type="InterPro" id="IPR017939">
    <property type="entry name" value="G-Glutamylcylcotransferase"/>
</dbReference>
<dbReference type="SUPFAM" id="SSF110857">
    <property type="entry name" value="Gamma-glutamyl cyclotransferase-like"/>
    <property type="match status" value="1"/>
</dbReference>
<dbReference type="Proteomes" id="UP000475385">
    <property type="component" value="Unassembled WGS sequence"/>
</dbReference>
<proteinExistence type="predicted"/>
<organism evidence="3 4">
    <name type="scientific">Falsiroseomonas algicola</name>
    <dbReference type="NCBI Taxonomy" id="2716930"/>
    <lineage>
        <taxon>Bacteria</taxon>
        <taxon>Pseudomonadati</taxon>
        <taxon>Pseudomonadota</taxon>
        <taxon>Alphaproteobacteria</taxon>
        <taxon>Acetobacterales</taxon>
        <taxon>Roseomonadaceae</taxon>
        <taxon>Falsiroseomonas</taxon>
    </lineage>
</organism>
<dbReference type="CDD" id="cd06661">
    <property type="entry name" value="GGCT_like"/>
    <property type="match status" value="1"/>
</dbReference>
<evidence type="ECO:0000256" key="1">
    <source>
        <dbReference type="ARBA" id="ARBA00023239"/>
    </source>
</evidence>
<reference evidence="3 4" key="1">
    <citation type="submission" date="2020-02" db="EMBL/GenBank/DDBJ databases">
        <authorList>
            <person name="Kim H.M."/>
            <person name="Jeon C.O."/>
        </authorList>
    </citation>
    <scope>NUCLEOTIDE SEQUENCE [LARGE SCALE GENOMIC DNA]</scope>
    <source>
        <strain evidence="3 4">PeD5</strain>
    </source>
</reference>
<dbReference type="Gene3D" id="3.10.490.10">
    <property type="entry name" value="Gamma-glutamyl cyclotransferase-like"/>
    <property type="match status" value="1"/>
</dbReference>
<evidence type="ECO:0000256" key="2">
    <source>
        <dbReference type="PIRSR" id="PIRSR617939-2"/>
    </source>
</evidence>
<gene>
    <name evidence="3" type="ORF">G3576_04830</name>
</gene>
<evidence type="ECO:0000313" key="4">
    <source>
        <dbReference type="Proteomes" id="UP000475385"/>
    </source>
</evidence>
<name>A0A6M1LH66_9PROT</name>
<reference evidence="3 4" key="2">
    <citation type="submission" date="2020-03" db="EMBL/GenBank/DDBJ databases">
        <title>Roseomonas stagni sp. nov., isolated from pond water in Japan.</title>
        <authorList>
            <person name="Furuhata K."/>
            <person name="Miyamoto H."/>
            <person name="Goto K."/>
        </authorList>
    </citation>
    <scope>NUCLEOTIDE SEQUENCE [LARGE SCALE GENOMIC DNA]</scope>
    <source>
        <strain evidence="3 4">PeD5</strain>
    </source>
</reference>
<dbReference type="RefSeq" id="WP_164693160.1">
    <property type="nucleotide sequence ID" value="NZ_JAAIKB010000001.1"/>
</dbReference>
<sequence length="147" mass="15830">MAPAWAAMLYAAYGSNLDHARMLGRCPGAVVIGAALLPGWRLAVNRFATIERDAGSAVPIGLWRITVPHSRALDIAEGVALGIYRRVTLDIEGHGPALTYVEQRLRPGPPSDGYVAHLRRGYADFALDVAALDAALARWSIASRRVM</sequence>
<feature type="binding site" evidence="2">
    <location>
        <begin position="10"/>
        <end position="15"/>
    </location>
    <ligand>
        <name>substrate</name>
    </ligand>
</feature>
<protein>
    <submittedName>
        <fullName evidence="3">Gamma-glutamylcyclotransferase</fullName>
    </submittedName>
</protein>
<dbReference type="PANTHER" id="PTHR12935">
    <property type="entry name" value="GAMMA-GLUTAMYLCYCLOTRANSFERASE"/>
    <property type="match status" value="1"/>
</dbReference>
<dbReference type="GO" id="GO:0003839">
    <property type="term" value="F:gamma-glutamylcyclotransferase activity"/>
    <property type="evidence" value="ECO:0007669"/>
    <property type="project" value="InterPro"/>
</dbReference>
<comment type="caution">
    <text evidence="3">The sequence shown here is derived from an EMBL/GenBank/DDBJ whole genome shotgun (WGS) entry which is preliminary data.</text>
</comment>
<dbReference type="InterPro" id="IPR013024">
    <property type="entry name" value="GGCT-like"/>
</dbReference>
<dbReference type="InterPro" id="IPR036568">
    <property type="entry name" value="GGCT-like_sf"/>
</dbReference>
<keyword evidence="1" id="KW-0456">Lyase</keyword>
<keyword evidence="4" id="KW-1185">Reference proteome</keyword>
<dbReference type="PANTHER" id="PTHR12935:SF0">
    <property type="entry name" value="GAMMA-GLUTAMYLCYCLOTRANSFERASE"/>
    <property type="match status" value="1"/>
</dbReference>
<dbReference type="AlphaFoldDB" id="A0A6M1LH66"/>
<dbReference type="Pfam" id="PF13772">
    <property type="entry name" value="AIG2_2"/>
    <property type="match status" value="1"/>
</dbReference>